<sequence>MLRTSAALLLAAALVPASAAAQEYDPEARLAEMGITLPVPEGPSRSAFDRTVRTGNLVFTSGHAPCGEWDGTGRGKVPTEATLEEAQAAARQVVICILGSLKAEVGDLSRVTRVVRVFGMVNSAPDFTQQSQVMNAASALLNEVFGDRGRHVRSAVGMAALPVNLTVEIEMVFEVDEG</sequence>
<evidence type="ECO:0000256" key="1">
    <source>
        <dbReference type="SAM" id="SignalP"/>
    </source>
</evidence>
<proteinExistence type="predicted"/>
<dbReference type="EMBL" id="JBBHLI010000008">
    <property type="protein sequence ID" value="MEK9501948.1"/>
    <property type="molecule type" value="Genomic_DNA"/>
</dbReference>
<dbReference type="PANTHER" id="PTHR43760">
    <property type="entry name" value="ENDORIBONUCLEASE-RELATED"/>
    <property type="match status" value="1"/>
</dbReference>
<dbReference type="Proteomes" id="UP001484239">
    <property type="component" value="Unassembled WGS sequence"/>
</dbReference>
<evidence type="ECO:0000313" key="4">
    <source>
        <dbReference type="Proteomes" id="UP001484239"/>
    </source>
</evidence>
<feature type="chain" id="PRO_5046513183" evidence="1">
    <location>
        <begin position="22"/>
        <end position="178"/>
    </location>
</feature>
<feature type="signal peptide" evidence="1">
    <location>
        <begin position="1"/>
        <end position="21"/>
    </location>
</feature>
<keyword evidence="4" id="KW-1185">Reference proteome</keyword>
<evidence type="ECO:0000313" key="3">
    <source>
        <dbReference type="EMBL" id="MEK9501948.1"/>
    </source>
</evidence>
<keyword evidence="1" id="KW-0732">Signal</keyword>
<accession>A0ABU9EB46</accession>
<dbReference type="SUPFAM" id="SSF55298">
    <property type="entry name" value="YjgF-like"/>
    <property type="match status" value="1"/>
</dbReference>
<dbReference type="InterPro" id="IPR035959">
    <property type="entry name" value="RutC-like_sf"/>
</dbReference>
<dbReference type="PANTHER" id="PTHR43760:SF1">
    <property type="entry name" value="ENDORIBONUCLEASE L-PSP_CHORISMATE MUTASE-LIKE DOMAIN-CONTAINING PROTEIN"/>
    <property type="match status" value="1"/>
</dbReference>
<feature type="domain" description="Endoribonuclease L-PSP/chorismate mutase-like" evidence="2">
    <location>
        <begin position="28"/>
        <end position="166"/>
    </location>
</feature>
<gene>
    <name evidence="3" type="ORF">WI372_13225</name>
</gene>
<dbReference type="Gene3D" id="3.30.1330.40">
    <property type="entry name" value="RutC-like"/>
    <property type="match status" value="1"/>
</dbReference>
<dbReference type="InterPro" id="IPR013813">
    <property type="entry name" value="Endoribo_LPSP/chorism_mut-like"/>
</dbReference>
<dbReference type="Pfam" id="PF14588">
    <property type="entry name" value="YjgF_endoribonc"/>
    <property type="match status" value="1"/>
</dbReference>
<reference evidence="3 4" key="1">
    <citation type="submission" date="2024-02" db="EMBL/GenBank/DDBJ databases">
        <title>A novel Gemmatimonadota bacterium.</title>
        <authorList>
            <person name="Du Z.-J."/>
            <person name="Ye Y.-Q."/>
        </authorList>
    </citation>
    <scope>NUCLEOTIDE SEQUENCE [LARGE SCALE GENOMIC DNA]</scope>
    <source>
        <strain evidence="3 4">DH-20</strain>
    </source>
</reference>
<comment type="caution">
    <text evidence="3">The sequence shown here is derived from an EMBL/GenBank/DDBJ whole genome shotgun (WGS) entry which is preliminary data.</text>
</comment>
<dbReference type="RefSeq" id="WP_405280837.1">
    <property type="nucleotide sequence ID" value="NZ_CP144380.1"/>
</dbReference>
<organism evidence="3 4">
    <name type="scientific">Gaopeijia maritima</name>
    <dbReference type="NCBI Taxonomy" id="3119007"/>
    <lineage>
        <taxon>Bacteria</taxon>
        <taxon>Pseudomonadati</taxon>
        <taxon>Gemmatimonadota</taxon>
        <taxon>Longimicrobiia</taxon>
        <taxon>Gaopeijiales</taxon>
        <taxon>Gaopeijiaceae</taxon>
        <taxon>Gaopeijia</taxon>
    </lineage>
</organism>
<dbReference type="CDD" id="cd02199">
    <property type="entry name" value="YjgF_YER057c_UK114_like_1"/>
    <property type="match status" value="1"/>
</dbReference>
<evidence type="ECO:0000259" key="2">
    <source>
        <dbReference type="Pfam" id="PF14588"/>
    </source>
</evidence>
<protein>
    <submittedName>
        <fullName evidence="3">RidA family protein</fullName>
    </submittedName>
</protein>
<name>A0ABU9EB46_9BACT</name>